<sequence length="68" mass="7881">MTLIYDVKLKIGKGFQRSEKFYAETGKNRIGWLLRAEKELNGEFLDDFFQLGQLFFGAFLSGADHNLF</sequence>
<keyword evidence="2" id="KW-1185">Reference proteome</keyword>
<protein>
    <submittedName>
        <fullName evidence="1">Uncharacterized protein</fullName>
    </submittedName>
</protein>
<evidence type="ECO:0000313" key="2">
    <source>
        <dbReference type="Proteomes" id="UP000183994"/>
    </source>
</evidence>
<accession>A0A1M6NWB4</accession>
<reference evidence="2" key="1">
    <citation type="submission" date="2016-11" db="EMBL/GenBank/DDBJ databases">
        <authorList>
            <person name="Varghese N."/>
            <person name="Submissions S."/>
        </authorList>
    </citation>
    <scope>NUCLEOTIDE SEQUENCE [LARGE SCALE GENOMIC DNA]</scope>
    <source>
        <strain evidence="2">DSM 16219</strain>
    </source>
</reference>
<evidence type="ECO:0000313" key="1">
    <source>
        <dbReference type="EMBL" id="SHJ99986.1"/>
    </source>
</evidence>
<gene>
    <name evidence="1" type="ORF">SAMN02745216_02680</name>
</gene>
<dbReference type="EMBL" id="FQZU01000016">
    <property type="protein sequence ID" value="SHJ99986.1"/>
    <property type="molecule type" value="Genomic_DNA"/>
</dbReference>
<dbReference type="AlphaFoldDB" id="A0A1M6NWB4"/>
<name>A0A1M6NWB4_9BACT</name>
<dbReference type="Proteomes" id="UP000183994">
    <property type="component" value="Unassembled WGS sequence"/>
</dbReference>
<organism evidence="1 2">
    <name type="scientific">Desulfatibacillum alkenivorans DSM 16219</name>
    <dbReference type="NCBI Taxonomy" id="1121393"/>
    <lineage>
        <taxon>Bacteria</taxon>
        <taxon>Pseudomonadati</taxon>
        <taxon>Thermodesulfobacteriota</taxon>
        <taxon>Desulfobacteria</taxon>
        <taxon>Desulfobacterales</taxon>
        <taxon>Desulfatibacillaceae</taxon>
        <taxon>Desulfatibacillum</taxon>
    </lineage>
</organism>
<proteinExistence type="predicted"/>